<gene>
    <name evidence="2" type="ORF">POM88_031493</name>
</gene>
<dbReference type="EMBL" id="JAUIZM010000007">
    <property type="protein sequence ID" value="KAK1375300.1"/>
    <property type="molecule type" value="Genomic_DNA"/>
</dbReference>
<accession>A0AAD8MGP5</accession>
<evidence type="ECO:0000313" key="2">
    <source>
        <dbReference type="EMBL" id="KAK1375300.1"/>
    </source>
</evidence>
<organism evidence="2 3">
    <name type="scientific">Heracleum sosnowskyi</name>
    <dbReference type="NCBI Taxonomy" id="360622"/>
    <lineage>
        <taxon>Eukaryota</taxon>
        <taxon>Viridiplantae</taxon>
        <taxon>Streptophyta</taxon>
        <taxon>Embryophyta</taxon>
        <taxon>Tracheophyta</taxon>
        <taxon>Spermatophyta</taxon>
        <taxon>Magnoliopsida</taxon>
        <taxon>eudicotyledons</taxon>
        <taxon>Gunneridae</taxon>
        <taxon>Pentapetalae</taxon>
        <taxon>asterids</taxon>
        <taxon>campanulids</taxon>
        <taxon>Apiales</taxon>
        <taxon>Apiaceae</taxon>
        <taxon>Apioideae</taxon>
        <taxon>apioid superclade</taxon>
        <taxon>Tordylieae</taxon>
        <taxon>Tordyliinae</taxon>
        <taxon>Heracleum</taxon>
    </lineage>
</organism>
<protein>
    <submittedName>
        <fullName evidence="2">Uncharacterized protein</fullName>
    </submittedName>
</protein>
<dbReference type="PANTHER" id="PTHR14237:SF14">
    <property type="entry name" value="PYRIDOXAL PHOSPHATE (PLP)-DEPENDENT TRANSFERASES SUPERFAMILY PROTEIN"/>
    <property type="match status" value="1"/>
</dbReference>
<reference evidence="2" key="2">
    <citation type="submission" date="2023-05" db="EMBL/GenBank/DDBJ databases">
        <authorList>
            <person name="Schelkunov M.I."/>
        </authorList>
    </citation>
    <scope>NUCLEOTIDE SEQUENCE</scope>
    <source>
        <strain evidence="2">Hsosn_3</strain>
        <tissue evidence="2">Leaf</tissue>
    </source>
</reference>
<dbReference type="PANTHER" id="PTHR14237">
    <property type="entry name" value="MOLYBDOPTERIN COFACTOR SULFURASE MOSC"/>
    <property type="match status" value="1"/>
</dbReference>
<dbReference type="Proteomes" id="UP001237642">
    <property type="component" value="Unassembled WGS sequence"/>
</dbReference>
<sequence>MCLIKFLCELNFRNNDVSSDVIQFVHRLYPCNPCTSYQTDLRKQIYNKKKRKKDSGTGPFMFPDQSRVTGAKYSYQWMALAQQNSWHVLLAGALGPKDMDCLYSVQTSLSPHFTSDSIDGLPGLTGVEGDGGEVAFETRAGANLPAFSGAYTSALSPLESDYNGQRSKQKGSSPYPPFWFSDHHHVHEIEEEHESSNPAHMLNSSNLYEGSSTYRQGISGNGITSGNGPEAKESVIRRETEGEFRLLGIEEGRKQIFW</sequence>
<evidence type="ECO:0000313" key="3">
    <source>
        <dbReference type="Proteomes" id="UP001237642"/>
    </source>
</evidence>
<feature type="region of interest" description="Disordered" evidence="1">
    <location>
        <begin position="213"/>
        <end position="235"/>
    </location>
</feature>
<dbReference type="AlphaFoldDB" id="A0AAD8MGP5"/>
<evidence type="ECO:0000256" key="1">
    <source>
        <dbReference type="SAM" id="MobiDB-lite"/>
    </source>
</evidence>
<keyword evidence="3" id="KW-1185">Reference proteome</keyword>
<reference evidence="2" key="1">
    <citation type="submission" date="2023-02" db="EMBL/GenBank/DDBJ databases">
        <title>Genome of toxic invasive species Heracleum sosnowskyi carries increased number of genes despite the absence of recent whole-genome duplications.</title>
        <authorList>
            <person name="Schelkunov M."/>
            <person name="Shtratnikova V."/>
            <person name="Makarenko M."/>
            <person name="Klepikova A."/>
            <person name="Omelchenko D."/>
            <person name="Novikova G."/>
            <person name="Obukhova E."/>
            <person name="Bogdanov V."/>
            <person name="Penin A."/>
            <person name="Logacheva M."/>
        </authorList>
    </citation>
    <scope>NUCLEOTIDE SEQUENCE</scope>
    <source>
        <strain evidence="2">Hsosn_3</strain>
        <tissue evidence="2">Leaf</tissue>
    </source>
</reference>
<proteinExistence type="predicted"/>
<name>A0AAD8MGP5_9APIA</name>
<comment type="caution">
    <text evidence="2">The sequence shown here is derived from an EMBL/GenBank/DDBJ whole genome shotgun (WGS) entry which is preliminary data.</text>
</comment>